<sequence>MKGFYLTLFVSLLTGYRTYAQNTFPSSGNVGIGTTTPQGKLNVIGQEAIRITGTGASGVASLGYLTFFDSNNTVRRGYLGDASSGDANIYLTAEAGGGLTFGTNGIDHRMFINTLGNVGIGTLTPVTLLSVAVSSPKTTVAGNVASFLSTNEASGPFGLRTMIYGAASIADRYVTLQTTDYALTDGGSLVLQPSVGNVGVGTADTKGYKFAVNGSAIATSMTVKLYANWPDYVFKKDYQLPSLSEVKTYIDQNQHLPDMPSERELAKDGLNLGEMNKLLVKKVEELTLYLIEKENKDKQQQEQIDQLIKQVKSLRKK</sequence>
<accession>A0ABZ0TXT8</accession>
<protein>
    <submittedName>
        <fullName evidence="2">Uncharacterized protein</fullName>
    </submittedName>
</protein>
<dbReference type="EMBL" id="CP139558">
    <property type="protein sequence ID" value="WPU96888.1"/>
    <property type="molecule type" value="Genomic_DNA"/>
</dbReference>
<evidence type="ECO:0000256" key="1">
    <source>
        <dbReference type="SAM" id="Coils"/>
    </source>
</evidence>
<dbReference type="Proteomes" id="UP001324380">
    <property type="component" value="Chromosome"/>
</dbReference>
<keyword evidence="1" id="KW-0175">Coiled coil</keyword>
<reference evidence="2 3" key="1">
    <citation type="submission" date="2023-11" db="EMBL/GenBank/DDBJ databases">
        <title>Analysis of the Genomes of Mucilaginibacter gossypii cycad 4 and M. sabulilitoris SNA2: microbes with the potential for plant growth promotion.</title>
        <authorList>
            <person name="Hirsch A.M."/>
            <person name="Humm E."/>
            <person name="Rubbi M."/>
            <person name="Del Vecchio G."/>
            <person name="Ha S.M."/>
            <person name="Pellegrini M."/>
            <person name="Gunsalus R.P."/>
        </authorList>
    </citation>
    <scope>NUCLEOTIDE SEQUENCE [LARGE SCALE GENOMIC DNA]</scope>
    <source>
        <strain evidence="2 3">SNA2</strain>
    </source>
</reference>
<dbReference type="RefSeq" id="WP_321565976.1">
    <property type="nucleotide sequence ID" value="NZ_CP139558.1"/>
</dbReference>
<evidence type="ECO:0000313" key="3">
    <source>
        <dbReference type="Proteomes" id="UP001324380"/>
    </source>
</evidence>
<keyword evidence="3" id="KW-1185">Reference proteome</keyword>
<organism evidence="2 3">
    <name type="scientific">Mucilaginibacter sabulilitoris</name>
    <dbReference type="NCBI Taxonomy" id="1173583"/>
    <lineage>
        <taxon>Bacteria</taxon>
        <taxon>Pseudomonadati</taxon>
        <taxon>Bacteroidota</taxon>
        <taxon>Sphingobacteriia</taxon>
        <taxon>Sphingobacteriales</taxon>
        <taxon>Sphingobacteriaceae</taxon>
        <taxon>Mucilaginibacter</taxon>
    </lineage>
</organism>
<evidence type="ECO:0000313" key="2">
    <source>
        <dbReference type="EMBL" id="WPU96888.1"/>
    </source>
</evidence>
<gene>
    <name evidence="2" type="ORF">SNE25_15310</name>
</gene>
<proteinExistence type="predicted"/>
<name>A0ABZ0TXT8_9SPHI</name>
<feature type="coiled-coil region" evidence="1">
    <location>
        <begin position="290"/>
        <end position="317"/>
    </location>
</feature>